<dbReference type="Gene3D" id="3.40.50.850">
    <property type="entry name" value="Isochorismatase-like"/>
    <property type="match status" value="1"/>
</dbReference>
<feature type="domain" description="Isochorismatase-like" evidence="2">
    <location>
        <begin position="9"/>
        <end position="152"/>
    </location>
</feature>
<keyword evidence="4" id="KW-1185">Reference proteome</keyword>
<evidence type="ECO:0000256" key="1">
    <source>
        <dbReference type="ARBA" id="ARBA00022801"/>
    </source>
</evidence>
<protein>
    <submittedName>
        <fullName evidence="3">Cysteine hydrolase</fullName>
    </submittedName>
</protein>
<dbReference type="InterPro" id="IPR050272">
    <property type="entry name" value="Isochorismatase-like_hydrls"/>
</dbReference>
<dbReference type="Pfam" id="PF00857">
    <property type="entry name" value="Isochorismatase"/>
    <property type="match status" value="1"/>
</dbReference>
<reference evidence="3 4" key="1">
    <citation type="submission" date="2019-05" db="EMBL/GenBank/DDBJ databases">
        <title>Burkholderia sp. DHOD12, isolated from subtropical forest soil.</title>
        <authorList>
            <person name="Gao Z.-H."/>
            <person name="Qiu L.-H."/>
        </authorList>
    </citation>
    <scope>NUCLEOTIDE SEQUENCE [LARGE SCALE GENOMIC DNA]</scope>
    <source>
        <strain evidence="3 4">DHOD12</strain>
    </source>
</reference>
<dbReference type="PANTHER" id="PTHR43540:SF6">
    <property type="entry name" value="ISOCHORISMATASE-LIKE DOMAIN-CONTAINING PROTEIN"/>
    <property type="match status" value="1"/>
</dbReference>
<gene>
    <name evidence="3" type="ORF">FAZ95_03740</name>
</gene>
<accession>A0A4P8IKX1</accession>
<name>A0A4P8IKX1_9BURK</name>
<dbReference type="CDD" id="cd01014">
    <property type="entry name" value="nicotinamidase_related"/>
    <property type="match status" value="1"/>
</dbReference>
<dbReference type="RefSeq" id="WP_137331218.1">
    <property type="nucleotide sequence ID" value="NZ_CP040077.1"/>
</dbReference>
<dbReference type="SUPFAM" id="SSF52499">
    <property type="entry name" value="Isochorismatase-like hydrolases"/>
    <property type="match status" value="1"/>
</dbReference>
<dbReference type="PANTHER" id="PTHR43540">
    <property type="entry name" value="PEROXYUREIDOACRYLATE/UREIDOACRYLATE AMIDOHYDROLASE-RELATED"/>
    <property type="match status" value="1"/>
</dbReference>
<dbReference type="OrthoDB" id="5360912at2"/>
<dbReference type="InterPro" id="IPR000868">
    <property type="entry name" value="Isochorismatase-like_dom"/>
</dbReference>
<organism evidence="3 4">
    <name type="scientific">Trinickia violacea</name>
    <dbReference type="NCBI Taxonomy" id="2571746"/>
    <lineage>
        <taxon>Bacteria</taxon>
        <taxon>Pseudomonadati</taxon>
        <taxon>Pseudomonadota</taxon>
        <taxon>Betaproteobacteria</taxon>
        <taxon>Burkholderiales</taxon>
        <taxon>Burkholderiaceae</taxon>
        <taxon>Trinickia</taxon>
    </lineage>
</organism>
<evidence type="ECO:0000313" key="4">
    <source>
        <dbReference type="Proteomes" id="UP000298656"/>
    </source>
</evidence>
<sequence>MSQATPRRALIVIDVQNEYVTGDLPIEYPDVNVSLANIGRAMDAAHAASVPVVVVQNFAPATAPIFARGSEGAELHPIVGSRPRAHYLEKSLPSAFTGTDLADWLKANTIDTLTVVGYMTHNCDASTINHALHAGYAVEFLSDATGSVPYENAAGFASAEEIHRVFSVVLQSRFAAVLGTDEWIAGLASGALPQRGSIYASNQKARERRLRQKEAEQA</sequence>
<dbReference type="AlphaFoldDB" id="A0A4P8IKX1"/>
<evidence type="ECO:0000259" key="2">
    <source>
        <dbReference type="Pfam" id="PF00857"/>
    </source>
</evidence>
<dbReference type="InterPro" id="IPR036380">
    <property type="entry name" value="Isochorismatase-like_sf"/>
</dbReference>
<evidence type="ECO:0000313" key="3">
    <source>
        <dbReference type="EMBL" id="QCP48377.1"/>
    </source>
</evidence>
<keyword evidence="1 3" id="KW-0378">Hydrolase</keyword>
<dbReference type="GO" id="GO:0016787">
    <property type="term" value="F:hydrolase activity"/>
    <property type="evidence" value="ECO:0007669"/>
    <property type="project" value="UniProtKB-KW"/>
</dbReference>
<dbReference type="EMBL" id="CP040077">
    <property type="protein sequence ID" value="QCP48377.1"/>
    <property type="molecule type" value="Genomic_DNA"/>
</dbReference>
<proteinExistence type="predicted"/>
<dbReference type="Proteomes" id="UP000298656">
    <property type="component" value="Chromosome 1"/>
</dbReference>
<dbReference type="KEGG" id="tvl:FAZ95_03740"/>